<dbReference type="Pfam" id="PF14216">
    <property type="entry name" value="DUF4326"/>
    <property type="match status" value="1"/>
</dbReference>
<dbReference type="RefSeq" id="WP_242151909.1">
    <property type="nucleotide sequence ID" value="NZ_CP093379.1"/>
</dbReference>
<reference evidence="2 3" key="1">
    <citation type="submission" date="2022-03" db="EMBL/GenBank/DDBJ databases">
        <title>Ignatzschineria rhizosphaerae HR5S32.</title>
        <authorList>
            <person name="Sun J.Q."/>
            <person name="Feng J.Y."/>
        </authorList>
    </citation>
    <scope>NUCLEOTIDE SEQUENCE [LARGE SCALE GENOMIC DNA]</scope>
    <source>
        <strain evidence="2 3">HR5S32</strain>
    </source>
</reference>
<name>A0ABY3X6K2_9GAMM</name>
<evidence type="ECO:0000313" key="2">
    <source>
        <dbReference type="EMBL" id="UNM97082.1"/>
    </source>
</evidence>
<dbReference type="Proteomes" id="UP000829542">
    <property type="component" value="Chromosome"/>
</dbReference>
<proteinExistence type="predicted"/>
<dbReference type="InterPro" id="IPR025475">
    <property type="entry name" value="DUF4326"/>
</dbReference>
<keyword evidence="3" id="KW-1185">Reference proteome</keyword>
<accession>A0ABY3X6K2</accession>
<organism evidence="2 3">
    <name type="scientific">Ignatzschineria rhizosphaerae</name>
    <dbReference type="NCBI Taxonomy" id="2923279"/>
    <lineage>
        <taxon>Bacteria</taxon>
        <taxon>Pseudomonadati</taxon>
        <taxon>Pseudomonadota</taxon>
        <taxon>Gammaproteobacteria</taxon>
        <taxon>Cardiobacteriales</taxon>
        <taxon>Ignatzschineriaceae</taxon>
        <taxon>Ignatzschineria</taxon>
    </lineage>
</organism>
<evidence type="ECO:0000259" key="1">
    <source>
        <dbReference type="Pfam" id="PF14216"/>
    </source>
</evidence>
<dbReference type="EMBL" id="CP093379">
    <property type="protein sequence ID" value="UNM97082.1"/>
    <property type="molecule type" value="Genomic_DNA"/>
</dbReference>
<gene>
    <name evidence="2" type="ORF">MMG00_04330</name>
</gene>
<evidence type="ECO:0000313" key="3">
    <source>
        <dbReference type="Proteomes" id="UP000829542"/>
    </source>
</evidence>
<feature type="domain" description="DUF4326" evidence="1">
    <location>
        <begin position="11"/>
        <end position="93"/>
    </location>
</feature>
<sequence>MGQSVTQTQFVNLREEAFDIYIGRGNRYGQKGLYGNPYYRNDQNREAAIAKYEPYIKDKLMQNTAFMLTFLTLKDKVLGCYCKPKHCHGEVLISILNFLFSHFDSEIETLAIKASNNESLTKEETHTLHGQVNLLLMEHQYLKKSRS</sequence>
<protein>
    <submittedName>
        <fullName evidence="2">DUF4326 domain-containing protein</fullName>
    </submittedName>
</protein>